<keyword evidence="1" id="KW-0812">Transmembrane</keyword>
<keyword evidence="1" id="KW-0472">Membrane</keyword>
<dbReference type="Proteomes" id="UP001373714">
    <property type="component" value="Unassembled WGS sequence"/>
</dbReference>
<feature type="transmembrane region" description="Helical" evidence="1">
    <location>
        <begin position="79"/>
        <end position="98"/>
    </location>
</feature>
<feature type="transmembrane region" description="Helical" evidence="1">
    <location>
        <begin position="104"/>
        <end position="128"/>
    </location>
</feature>
<evidence type="ECO:0000256" key="1">
    <source>
        <dbReference type="SAM" id="Phobius"/>
    </source>
</evidence>
<sequence>MPSMPQLWDKAVAAVKLASRLTTNPALPFGVGVGSAWILPMIPQFQLVSLLLWFVWLVCVGLLLARFHGPVFGNKLHTAFYSAVTLGSVYFIGSYFKFPDAFNLYLPLLLSLGAFLAQMALHAVLYLIGVLSRECGIDDYDDLEENPGSA</sequence>
<keyword evidence="1" id="KW-1133">Transmembrane helix</keyword>
<organism evidence="2 3">
    <name type="scientific">Orbilia blumenaviensis</name>
    <dbReference type="NCBI Taxonomy" id="1796055"/>
    <lineage>
        <taxon>Eukaryota</taxon>
        <taxon>Fungi</taxon>
        <taxon>Dikarya</taxon>
        <taxon>Ascomycota</taxon>
        <taxon>Pezizomycotina</taxon>
        <taxon>Orbiliomycetes</taxon>
        <taxon>Orbiliales</taxon>
        <taxon>Orbiliaceae</taxon>
        <taxon>Orbilia</taxon>
    </lineage>
</organism>
<evidence type="ECO:0000313" key="3">
    <source>
        <dbReference type="Proteomes" id="UP001373714"/>
    </source>
</evidence>
<proteinExistence type="predicted"/>
<feature type="transmembrane region" description="Helical" evidence="1">
    <location>
        <begin position="45"/>
        <end position="67"/>
    </location>
</feature>
<keyword evidence="3" id="KW-1185">Reference proteome</keyword>
<evidence type="ECO:0000313" key="2">
    <source>
        <dbReference type="EMBL" id="KAK6360941.1"/>
    </source>
</evidence>
<gene>
    <name evidence="2" type="ORF">TWF730_007056</name>
</gene>
<comment type="caution">
    <text evidence="2">The sequence shown here is derived from an EMBL/GenBank/DDBJ whole genome shotgun (WGS) entry which is preliminary data.</text>
</comment>
<reference evidence="2 3" key="1">
    <citation type="submission" date="2019-10" db="EMBL/GenBank/DDBJ databases">
        <authorList>
            <person name="Palmer J.M."/>
        </authorList>
    </citation>
    <scope>NUCLEOTIDE SEQUENCE [LARGE SCALE GENOMIC DNA]</scope>
    <source>
        <strain evidence="2 3">TWF730</strain>
    </source>
</reference>
<name>A0AAV9VIE1_9PEZI</name>
<accession>A0AAV9VIE1</accession>
<dbReference type="EMBL" id="JAVHNS010000003">
    <property type="protein sequence ID" value="KAK6360941.1"/>
    <property type="molecule type" value="Genomic_DNA"/>
</dbReference>
<protein>
    <submittedName>
        <fullName evidence="2">Uncharacterized protein</fullName>
    </submittedName>
</protein>
<dbReference type="AlphaFoldDB" id="A0AAV9VIE1"/>